<protein>
    <submittedName>
        <fullName evidence="3">Uncharacterized protein</fullName>
    </submittedName>
</protein>
<evidence type="ECO:0000256" key="1">
    <source>
        <dbReference type="SAM" id="MobiDB-lite"/>
    </source>
</evidence>
<dbReference type="Proteomes" id="UP001620626">
    <property type="component" value="Unassembled WGS sequence"/>
</dbReference>
<sequence>MSPGNLSPTEFTSGELIDQQQVNDDHLKLVLIRILGVHSVGLKILTIPSTIPPPPSPPPPTQQNSTFPPPTAHQSSVRPSVRPSIAHLFARSPTVAVVRARPSRAPSRRRLSFRPFCPLPPSPQIHNSFKCIAFPPFPNHSHSFNHSFHSFVVVVIVIPFRYSDQFVVAPLLLLLLLCWWWWIKL</sequence>
<proteinExistence type="predicted"/>
<comment type="caution">
    <text evidence="3">The sequence shown here is derived from an EMBL/GenBank/DDBJ whole genome shotgun (WGS) entry which is preliminary data.</text>
</comment>
<evidence type="ECO:0000256" key="2">
    <source>
        <dbReference type="SAM" id="Phobius"/>
    </source>
</evidence>
<dbReference type="AlphaFoldDB" id="A0ABD2I5Z1"/>
<evidence type="ECO:0000313" key="3">
    <source>
        <dbReference type="EMBL" id="KAL3073322.1"/>
    </source>
</evidence>
<name>A0ABD2I5Z1_9BILA</name>
<feature type="transmembrane region" description="Helical" evidence="2">
    <location>
        <begin position="166"/>
        <end position="183"/>
    </location>
</feature>
<keyword evidence="4" id="KW-1185">Reference proteome</keyword>
<feature type="compositionally biased region" description="Pro residues" evidence="1">
    <location>
        <begin position="51"/>
        <end position="71"/>
    </location>
</feature>
<keyword evidence="2" id="KW-0812">Transmembrane</keyword>
<feature type="region of interest" description="Disordered" evidence="1">
    <location>
        <begin position="51"/>
        <end position="77"/>
    </location>
</feature>
<dbReference type="EMBL" id="JBICBT010001319">
    <property type="protein sequence ID" value="KAL3073322.1"/>
    <property type="molecule type" value="Genomic_DNA"/>
</dbReference>
<gene>
    <name evidence="3" type="ORF">niasHT_038679</name>
</gene>
<evidence type="ECO:0000313" key="4">
    <source>
        <dbReference type="Proteomes" id="UP001620626"/>
    </source>
</evidence>
<organism evidence="3 4">
    <name type="scientific">Heterodera trifolii</name>
    <dbReference type="NCBI Taxonomy" id="157864"/>
    <lineage>
        <taxon>Eukaryota</taxon>
        <taxon>Metazoa</taxon>
        <taxon>Ecdysozoa</taxon>
        <taxon>Nematoda</taxon>
        <taxon>Chromadorea</taxon>
        <taxon>Rhabditida</taxon>
        <taxon>Tylenchina</taxon>
        <taxon>Tylenchomorpha</taxon>
        <taxon>Tylenchoidea</taxon>
        <taxon>Heteroderidae</taxon>
        <taxon>Heteroderinae</taxon>
        <taxon>Heterodera</taxon>
    </lineage>
</organism>
<keyword evidence="2" id="KW-1133">Transmembrane helix</keyword>
<keyword evidence="2" id="KW-0472">Membrane</keyword>
<accession>A0ABD2I5Z1</accession>
<reference evidence="3 4" key="1">
    <citation type="submission" date="2024-10" db="EMBL/GenBank/DDBJ databases">
        <authorList>
            <person name="Kim D."/>
        </authorList>
    </citation>
    <scope>NUCLEOTIDE SEQUENCE [LARGE SCALE GENOMIC DNA]</scope>
    <source>
        <strain evidence="3">BH-2024</strain>
    </source>
</reference>